<keyword evidence="2" id="KW-0732">Signal</keyword>
<evidence type="ECO:0000313" key="3">
    <source>
        <dbReference type="EMBL" id="PZC71696.1"/>
    </source>
</evidence>
<reference evidence="3 4" key="1">
    <citation type="journal article" date="2017" name="BMC Biol.">
        <title>Genomic innovations, transcriptional plasticity and gene loss underlying the evolution and divergence of two highly polyphagous and invasive Helicoverpa pest species.</title>
        <authorList>
            <person name="Pearce S.L."/>
            <person name="Clarke D.F."/>
            <person name="East P.D."/>
            <person name="Elfekih S."/>
            <person name="Gordon K.H."/>
            <person name="Jermiin L.S."/>
            <person name="McGaughran A."/>
            <person name="Oakeshott J.G."/>
            <person name="Papanikolaou A."/>
            <person name="Perera O.P."/>
            <person name="Rane R.V."/>
            <person name="Richards S."/>
            <person name="Tay W.T."/>
            <person name="Walsh T.K."/>
            <person name="Anderson A."/>
            <person name="Anderson C.J."/>
            <person name="Asgari S."/>
            <person name="Board P.G."/>
            <person name="Bretschneider A."/>
            <person name="Campbell P.M."/>
            <person name="Chertemps T."/>
            <person name="Christeller J.T."/>
            <person name="Coppin C.W."/>
            <person name="Downes S.J."/>
            <person name="Duan G."/>
            <person name="Farnsworth C.A."/>
            <person name="Good R.T."/>
            <person name="Han L.B."/>
            <person name="Han Y.C."/>
            <person name="Hatje K."/>
            <person name="Horne I."/>
            <person name="Huang Y.P."/>
            <person name="Hughes D.S."/>
            <person name="Jacquin-Joly E."/>
            <person name="James W."/>
            <person name="Jhangiani S."/>
            <person name="Kollmar M."/>
            <person name="Kuwar S.S."/>
            <person name="Li S."/>
            <person name="Liu N.Y."/>
            <person name="Maibeche M.T."/>
            <person name="Miller J.R."/>
            <person name="Montagne N."/>
            <person name="Perry T."/>
            <person name="Qu J."/>
            <person name="Song S.V."/>
            <person name="Sutton G.G."/>
            <person name="Vogel H."/>
            <person name="Walenz B.P."/>
            <person name="Xu W."/>
            <person name="Zhang H.J."/>
            <person name="Zou Z."/>
            <person name="Batterham P."/>
            <person name="Edwards O.R."/>
            <person name="Feyereisen R."/>
            <person name="Gibbs R.A."/>
            <person name="Heckel D.G."/>
            <person name="McGrath A."/>
            <person name="Robin C."/>
            <person name="Scherer S.E."/>
            <person name="Worley K.C."/>
            <person name="Wu Y.D."/>
        </authorList>
    </citation>
    <scope>NUCLEOTIDE SEQUENCE [LARGE SCALE GENOMIC DNA]</scope>
    <source>
        <strain evidence="3">Harm_GR_Male_#8</strain>
        <tissue evidence="3">Whole organism</tissue>
    </source>
</reference>
<dbReference type="EMBL" id="KZ150268">
    <property type="protein sequence ID" value="PZC71696.1"/>
    <property type="molecule type" value="Genomic_DNA"/>
</dbReference>
<evidence type="ECO:0000256" key="1">
    <source>
        <dbReference type="SAM" id="Coils"/>
    </source>
</evidence>
<keyword evidence="4" id="KW-1185">Reference proteome</keyword>
<name>A0A2W1BFT7_HELAM</name>
<dbReference type="Proteomes" id="UP000249218">
    <property type="component" value="Unassembled WGS sequence"/>
</dbReference>
<accession>A0A2W1BFT7</accession>
<dbReference type="AlphaFoldDB" id="A0A2W1BFT7"/>
<evidence type="ECO:0000313" key="4">
    <source>
        <dbReference type="Proteomes" id="UP000249218"/>
    </source>
</evidence>
<protein>
    <submittedName>
        <fullName evidence="3">Uncharacterized protein</fullName>
    </submittedName>
</protein>
<feature type="coiled-coil region" evidence="1">
    <location>
        <begin position="105"/>
        <end position="132"/>
    </location>
</feature>
<organism evidence="3 4">
    <name type="scientific">Helicoverpa armigera</name>
    <name type="common">Cotton bollworm</name>
    <name type="synonym">Heliothis armigera</name>
    <dbReference type="NCBI Taxonomy" id="29058"/>
    <lineage>
        <taxon>Eukaryota</taxon>
        <taxon>Metazoa</taxon>
        <taxon>Ecdysozoa</taxon>
        <taxon>Arthropoda</taxon>
        <taxon>Hexapoda</taxon>
        <taxon>Insecta</taxon>
        <taxon>Pterygota</taxon>
        <taxon>Neoptera</taxon>
        <taxon>Endopterygota</taxon>
        <taxon>Lepidoptera</taxon>
        <taxon>Glossata</taxon>
        <taxon>Ditrysia</taxon>
        <taxon>Noctuoidea</taxon>
        <taxon>Noctuidae</taxon>
        <taxon>Heliothinae</taxon>
        <taxon>Helicoverpa</taxon>
    </lineage>
</organism>
<feature type="signal peptide" evidence="2">
    <location>
        <begin position="1"/>
        <end position="21"/>
    </location>
</feature>
<proteinExistence type="predicted"/>
<sequence>MCQFILWLCLLAVIFVTLSDCKMIPVTKRTPRPKKTKYILPKDFLERGKSLLASVKIPNQEFCSEMILLPEDQYVVLPWWFNYCQELREKSAKGITGNVHYTAIHRHILDELQAYKKKVREKQQKKMKYQMELAS</sequence>
<evidence type="ECO:0000256" key="2">
    <source>
        <dbReference type="SAM" id="SignalP"/>
    </source>
</evidence>
<dbReference type="OrthoDB" id="7413146at2759"/>
<keyword evidence="1" id="KW-0175">Coiled coil</keyword>
<gene>
    <name evidence="3" type="primary">HaOG212734</name>
    <name evidence="3" type="ORF">B5X24_HaOG212734</name>
</gene>
<feature type="chain" id="PRO_5015940122" evidence="2">
    <location>
        <begin position="22"/>
        <end position="135"/>
    </location>
</feature>